<dbReference type="Gene3D" id="2.60.40.10">
    <property type="entry name" value="Immunoglobulins"/>
    <property type="match status" value="1"/>
</dbReference>
<dbReference type="EMBL" id="JAJEPW010000005">
    <property type="protein sequence ID" value="MCC2128478.1"/>
    <property type="molecule type" value="Genomic_DNA"/>
</dbReference>
<reference evidence="6" key="1">
    <citation type="submission" date="2021-10" db="EMBL/GenBank/DDBJ databases">
        <title>Anaerobic single-cell dispensing facilitates the cultivation of human gut bacteria.</title>
        <authorList>
            <person name="Afrizal A."/>
        </authorList>
    </citation>
    <scope>NUCLEOTIDE SEQUENCE</scope>
    <source>
        <strain evidence="6">CLA-AA-H272</strain>
    </source>
</reference>
<evidence type="ECO:0000259" key="4">
    <source>
        <dbReference type="Pfam" id="PF00703"/>
    </source>
</evidence>
<dbReference type="Pfam" id="PF02837">
    <property type="entry name" value="Glyco_hydro_2_N"/>
    <property type="match status" value="1"/>
</dbReference>
<dbReference type="PANTHER" id="PTHR42732">
    <property type="entry name" value="BETA-GALACTOSIDASE"/>
    <property type="match status" value="1"/>
</dbReference>
<feature type="domain" description="Glycoside hydrolase family 2 immunoglobulin-like beta-sandwich" evidence="4">
    <location>
        <begin position="239"/>
        <end position="275"/>
    </location>
</feature>
<feature type="domain" description="Glycosyl hydrolases family 2 sugar binding" evidence="5">
    <location>
        <begin position="77"/>
        <end position="152"/>
    </location>
</feature>
<dbReference type="RefSeq" id="WP_302927850.1">
    <property type="nucleotide sequence ID" value="NZ_JAJEPW010000005.1"/>
</dbReference>
<evidence type="ECO:0000256" key="3">
    <source>
        <dbReference type="ARBA" id="ARBA00023295"/>
    </source>
</evidence>
<evidence type="ECO:0000259" key="5">
    <source>
        <dbReference type="Pfam" id="PF02837"/>
    </source>
</evidence>
<dbReference type="InterPro" id="IPR051913">
    <property type="entry name" value="GH2_Domain-Containing"/>
</dbReference>
<name>A0AAE3DBX9_9FIRM</name>
<keyword evidence="3" id="KW-0326">Glycosidase</keyword>
<dbReference type="Proteomes" id="UP001199319">
    <property type="component" value="Unassembled WGS sequence"/>
</dbReference>
<dbReference type="InterPro" id="IPR017853">
    <property type="entry name" value="GH"/>
</dbReference>
<proteinExistence type="inferred from homology"/>
<organism evidence="6 7">
    <name type="scientific">Brotocaccenecus cirricatena</name>
    <dbReference type="NCBI Taxonomy" id="3064195"/>
    <lineage>
        <taxon>Bacteria</taxon>
        <taxon>Bacillati</taxon>
        <taxon>Bacillota</taxon>
        <taxon>Clostridia</taxon>
        <taxon>Eubacteriales</taxon>
        <taxon>Oscillospiraceae</taxon>
        <taxon>Brotocaccenecus</taxon>
    </lineage>
</organism>
<evidence type="ECO:0000313" key="6">
    <source>
        <dbReference type="EMBL" id="MCC2128478.1"/>
    </source>
</evidence>
<evidence type="ECO:0000256" key="2">
    <source>
        <dbReference type="ARBA" id="ARBA00022801"/>
    </source>
</evidence>
<dbReference type="SUPFAM" id="SSF49303">
    <property type="entry name" value="beta-Galactosidase/glucuronidase domain"/>
    <property type="match status" value="1"/>
</dbReference>
<sequence>MTALYTPWGEHPDKTCPLPEYPRPQLRRDSYLCLNGLWDYTVEDGDEYSRRRSGKILVPFSPESLLSGCDFRLESGETLWYERRFTLPEGFRRDRVLLHFGAVDQCCRVLVNDRPVGGHQGGYLPFTLDITGALVPGENRLTAAVTDDPDGGVHAFGKQRTDRGGIWYTAQSGIWQTVWLESTADNYVRSLRLTPDYDEKALRYAVRADDPAGARITVLCGGQVIARSWADEKGLGVCPIPAEHFRPWSPEDPYLYDLEVTLPSGDRVESYFGMRKFSVMEHQGRRVLALNGQPYFQSGLLDQGYWSDGLYTPPADEAMVWDIQTARDMGFNMLRKHIKIEPLRWYYHCDRLGIIVWQDLVSCFERWQTLTMQVLPFLGVHLKDRPSGRLGRAGEAGRRQFLRDMEDTVDLLYNCVCLGLWVPFNEGWGQFDALAVTDRLRALDPTRPIDHASGWHDQGGGDLKSRHVYYRPVRLRGDGRRVLALTEFGGYSLQCPGHLASDKKFGYRMYDHAAAWMDAVERLYETEVLPLIESQGLSAAVYTQLSDVEDEVNGLVTYDRRLCKMDPVRMRKINSKLRF</sequence>
<dbReference type="InterPro" id="IPR008979">
    <property type="entry name" value="Galactose-bd-like_sf"/>
</dbReference>
<dbReference type="InterPro" id="IPR006102">
    <property type="entry name" value="Ig-like_GH2"/>
</dbReference>
<keyword evidence="2 6" id="KW-0378">Hydrolase</keyword>
<dbReference type="PANTHER" id="PTHR42732:SF2">
    <property type="entry name" value="BETA-MANNOSIDASE"/>
    <property type="match status" value="1"/>
</dbReference>
<dbReference type="GO" id="GO:0004553">
    <property type="term" value="F:hydrolase activity, hydrolyzing O-glycosyl compounds"/>
    <property type="evidence" value="ECO:0007669"/>
    <property type="project" value="InterPro"/>
</dbReference>
<dbReference type="InterPro" id="IPR006104">
    <property type="entry name" value="Glyco_hydro_2_N"/>
</dbReference>
<keyword evidence="7" id="KW-1185">Reference proteome</keyword>
<dbReference type="AlphaFoldDB" id="A0AAE3DBX9"/>
<comment type="caution">
    <text evidence="6">The sequence shown here is derived from an EMBL/GenBank/DDBJ whole genome shotgun (WGS) entry which is preliminary data.</text>
</comment>
<accession>A0AAE3DBX9</accession>
<dbReference type="GO" id="GO:0005975">
    <property type="term" value="P:carbohydrate metabolic process"/>
    <property type="evidence" value="ECO:0007669"/>
    <property type="project" value="InterPro"/>
</dbReference>
<evidence type="ECO:0000313" key="7">
    <source>
        <dbReference type="Proteomes" id="UP001199319"/>
    </source>
</evidence>
<evidence type="ECO:0000256" key="1">
    <source>
        <dbReference type="ARBA" id="ARBA00007401"/>
    </source>
</evidence>
<gene>
    <name evidence="6" type="ORF">LKD37_02900</name>
</gene>
<dbReference type="Gene3D" id="2.60.120.260">
    <property type="entry name" value="Galactose-binding domain-like"/>
    <property type="match status" value="1"/>
</dbReference>
<protein>
    <submittedName>
        <fullName evidence="6">Glycoside hydrolase family 2</fullName>
    </submittedName>
</protein>
<comment type="similarity">
    <text evidence="1">Belongs to the glycosyl hydrolase 2 family.</text>
</comment>
<dbReference type="SUPFAM" id="SSF49785">
    <property type="entry name" value="Galactose-binding domain-like"/>
    <property type="match status" value="1"/>
</dbReference>
<dbReference type="SUPFAM" id="SSF51445">
    <property type="entry name" value="(Trans)glycosidases"/>
    <property type="match status" value="1"/>
</dbReference>
<dbReference type="Gene3D" id="3.20.20.80">
    <property type="entry name" value="Glycosidases"/>
    <property type="match status" value="1"/>
</dbReference>
<dbReference type="InterPro" id="IPR036156">
    <property type="entry name" value="Beta-gal/glucu_dom_sf"/>
</dbReference>
<dbReference type="Pfam" id="PF00703">
    <property type="entry name" value="Glyco_hydro_2"/>
    <property type="match status" value="1"/>
</dbReference>
<dbReference type="InterPro" id="IPR013783">
    <property type="entry name" value="Ig-like_fold"/>
</dbReference>